<dbReference type="Proteomes" id="UP000076882">
    <property type="component" value="Unassembled WGS sequence"/>
</dbReference>
<proteinExistence type="predicted"/>
<accession>A0A165RLL8</accession>
<dbReference type="KEGG" id="lpb:SH83_10585"/>
<evidence type="ECO:0000313" key="2">
    <source>
        <dbReference type="Proteomes" id="UP000076882"/>
    </source>
</evidence>
<organism evidence="1 2">
    <name type="scientific">Lactiplantibacillus plantarum</name>
    <name type="common">Lactobacillus plantarum</name>
    <dbReference type="NCBI Taxonomy" id="1590"/>
    <lineage>
        <taxon>Bacteria</taxon>
        <taxon>Bacillati</taxon>
        <taxon>Bacillota</taxon>
        <taxon>Bacilli</taxon>
        <taxon>Lactobacillales</taxon>
        <taxon>Lactobacillaceae</taxon>
        <taxon>Lactiplantibacillus</taxon>
    </lineage>
</organism>
<sequence>MQLNANNLKTSYLKWLSKNEHYTNIDSSENSIVEIDTPFLDNEFDDIVLYAYSRIGDNILVTDDGWTIDNLESNGLSFDKRSKTRNNILTDTLDIFGVQKDQGSKKLYIRTDFDGFPAAKQRLVQAILKINDLMYLNRPTILDAFSDEVQKFFDKEKILYSRNKSISGKNALSFQFDFIIPRYDGGDRLVRTFSQPKRDKNPAKIFAWDSETIKKINGNSKASFIAILNDSENSTESVNSIFEDSLVQVILASKLADNIELLKN</sequence>
<dbReference type="InterPro" id="IPR014961">
    <property type="entry name" value="DUF1829"/>
</dbReference>
<dbReference type="Pfam" id="PF08862">
    <property type="entry name" value="DUF1829"/>
    <property type="match status" value="1"/>
</dbReference>
<evidence type="ECO:0000313" key="1">
    <source>
        <dbReference type="EMBL" id="KZU94616.1"/>
    </source>
</evidence>
<dbReference type="EMBL" id="LUXM01000033">
    <property type="protein sequence ID" value="KZU94616.1"/>
    <property type="molecule type" value="Genomic_DNA"/>
</dbReference>
<reference evidence="1 2" key="1">
    <citation type="submission" date="2016-03" db="EMBL/GenBank/DDBJ databases">
        <title>Comparative genomics of 54 Lactobacillus plantarum strains reveals genomic uncoupling from niche constraints.</title>
        <authorList>
            <person name="Martino M.E."/>
        </authorList>
    </citation>
    <scope>NUCLEOTIDE SEQUENCE [LARGE SCALE GENOMIC DNA]</scope>
    <source>
        <strain evidence="1 2">19.1</strain>
    </source>
</reference>
<dbReference type="Pfam" id="PF08861">
    <property type="entry name" value="DUF1828"/>
    <property type="match status" value="1"/>
</dbReference>
<dbReference type="PATRIC" id="fig|1590.144.peg.2175"/>
<dbReference type="AlphaFoldDB" id="A0A165RLL8"/>
<gene>
    <name evidence="1" type="ORF">Lp19_2590</name>
</gene>
<comment type="caution">
    <text evidence="1">The sequence shown here is derived from an EMBL/GenBank/DDBJ whole genome shotgun (WGS) entry which is preliminary data.</text>
</comment>
<dbReference type="RefSeq" id="WP_013355759.1">
    <property type="nucleotide sequence ID" value="NZ_BAAFRT010000007.1"/>
</dbReference>
<name>A0A165RLL8_LACPN</name>
<protein>
    <submittedName>
        <fullName evidence="1">Prophage protein</fullName>
    </submittedName>
</protein>
<dbReference type="InterPro" id="IPR014960">
    <property type="entry name" value="DUF1828"/>
</dbReference>